<dbReference type="RefSeq" id="WP_083222965.1">
    <property type="nucleotide sequence ID" value="NZ_FLYE01000012.1"/>
</dbReference>
<dbReference type="Pfam" id="PF21211">
    <property type="entry name" value="FkbH_N"/>
    <property type="match status" value="1"/>
</dbReference>
<reference evidence="2 3" key="1">
    <citation type="submission" date="2016-07" db="EMBL/GenBank/DDBJ databases">
        <authorList>
            <person name="Lefevre C.T."/>
        </authorList>
    </citation>
    <scope>NUCLEOTIDE SEQUENCE [LARGE SCALE GENOMIC DNA]</scope>
    <source>
        <strain evidence="2">PR1</strain>
    </source>
</reference>
<organism evidence="2 3">
    <name type="scientific">Candidatus Terasakiella magnetica</name>
    <dbReference type="NCBI Taxonomy" id="1867952"/>
    <lineage>
        <taxon>Bacteria</taxon>
        <taxon>Pseudomonadati</taxon>
        <taxon>Pseudomonadota</taxon>
        <taxon>Alphaproteobacteria</taxon>
        <taxon>Rhodospirillales</taxon>
        <taxon>Terasakiellaceae</taxon>
        <taxon>Terasakiella</taxon>
    </lineage>
</organism>
<dbReference type="Proteomes" id="UP000231658">
    <property type="component" value="Unassembled WGS sequence"/>
</dbReference>
<dbReference type="Gene3D" id="3.40.50.1110">
    <property type="entry name" value="SGNH hydrolase"/>
    <property type="match status" value="1"/>
</dbReference>
<dbReference type="InterPro" id="IPR010033">
    <property type="entry name" value="HAD_SF_ppase_IIIC"/>
</dbReference>
<dbReference type="InterPro" id="IPR010037">
    <property type="entry name" value="FkbH_domain"/>
</dbReference>
<sequence>MTQDLFLDLQWLPQPPATFKNDLKALAESSCKGADLRFLASHCLTLMQLEKLAKTCEKLKVSDAKADLKPLESITLGIVSNSTISFFSPAIVASGLRYGFDINVVEAPYGQLMQTALTGCSAFDEVKPDFILLALDANALPLNMDDLEFGVSSDQIEKCENYISHLINGFSTRYGVSCIVQTLAHTPLNIFGSLDRLVFNTHRQMTNALNEFICTQVAASDHHLLDVASLSETVGLSKWYDAMMYNIAKVPFSQSCLPLYAEHLCRVIAAKRGKTRRAIVLDLDNTMWGGIIGDDGMSGIKIGQGDPVAEAHWNLQNYVFNLRKRGIVLTVSSKNTDEIAREPFRDHPDMKIREEHIAVFQANWEDKATNIRAISETLDLGLESFVFLDDNPMERGFVRKALPQVAVPELPADASNYVLTLSAAGYFEAIHYSTEDKMRVEDYQNNARRAELKNKAGDIDEYLNSLEMKAQFKAFDEHGLKRTVQLISKSNQFNLTTRRHGETAVRQFMASPDYVTFQVRLQDSFADNGMISVIIAKDMGTYLEIDTWIMSCRVLGRKLEQLAFEQLVKVARERGLKEIKGVYIPTQRNAIVSDHYLNLGFVMDNETDDGLREYSFKVAEYIQPEIPIVIEK</sequence>
<dbReference type="NCBIfam" id="TIGR01686">
    <property type="entry name" value="FkbH"/>
    <property type="match status" value="1"/>
</dbReference>
<evidence type="ECO:0000313" key="2">
    <source>
        <dbReference type="EMBL" id="SCA56276.1"/>
    </source>
</evidence>
<gene>
    <name evidence="2" type="ORF">MTBPR1_20124</name>
</gene>
<accession>A0A1C3RG42</accession>
<dbReference type="InterPro" id="IPR023214">
    <property type="entry name" value="HAD_sf"/>
</dbReference>
<dbReference type="EMBL" id="FLYE01000012">
    <property type="protein sequence ID" value="SCA56276.1"/>
    <property type="molecule type" value="Genomic_DNA"/>
</dbReference>
<dbReference type="STRING" id="1867952.MTBPR1_20124"/>
<evidence type="ECO:0000259" key="1">
    <source>
        <dbReference type="Pfam" id="PF21211"/>
    </source>
</evidence>
<dbReference type="Gene3D" id="3.40.50.1000">
    <property type="entry name" value="HAD superfamily/HAD-like"/>
    <property type="match status" value="1"/>
</dbReference>
<dbReference type="OrthoDB" id="323926at2"/>
<evidence type="ECO:0000313" key="3">
    <source>
        <dbReference type="Proteomes" id="UP000231658"/>
    </source>
</evidence>
<dbReference type="InterPro" id="IPR036514">
    <property type="entry name" value="SGNH_hydro_sf"/>
</dbReference>
<protein>
    <submittedName>
        <fullName evidence="2">HAD-superfamily phosphatase subfamily IIIC</fullName>
    </submittedName>
</protein>
<dbReference type="NCBIfam" id="TIGR01681">
    <property type="entry name" value="HAD-SF-IIIC"/>
    <property type="match status" value="1"/>
</dbReference>
<dbReference type="AlphaFoldDB" id="A0A1C3RG42"/>
<dbReference type="GO" id="GO:0016788">
    <property type="term" value="F:hydrolase activity, acting on ester bonds"/>
    <property type="evidence" value="ECO:0007669"/>
    <property type="project" value="UniProtKB-ARBA"/>
</dbReference>
<dbReference type="InterPro" id="IPR049369">
    <property type="entry name" value="BF1531-like_N"/>
</dbReference>
<keyword evidence="3" id="KW-1185">Reference proteome</keyword>
<feature type="domain" description="BF1531-like N-terminal" evidence="1">
    <location>
        <begin position="77"/>
        <end position="268"/>
    </location>
</feature>
<name>A0A1C3RG42_9PROT</name>
<proteinExistence type="predicted"/>